<dbReference type="Pfam" id="PF00069">
    <property type="entry name" value="Pkinase"/>
    <property type="match status" value="1"/>
</dbReference>
<feature type="region of interest" description="Disordered" evidence="10">
    <location>
        <begin position="45"/>
        <end position="112"/>
    </location>
</feature>
<feature type="chain" id="PRO_5012496831" description="non-specific serine/threonine protein kinase" evidence="12">
    <location>
        <begin position="20"/>
        <end position="1832"/>
    </location>
</feature>
<keyword evidence="15" id="KW-1185">Reference proteome</keyword>
<name>A0A2C6KLL9_9APIC</name>
<evidence type="ECO:0000256" key="8">
    <source>
        <dbReference type="ARBA" id="ARBA00048679"/>
    </source>
</evidence>
<dbReference type="GeneID" id="94432004"/>
<reference evidence="14 15" key="1">
    <citation type="journal article" date="2017" name="Int. J. Parasitol.">
        <title>The genome of the protozoan parasite Cystoisospora suis and a reverse vaccinology approach to identify vaccine candidates.</title>
        <authorList>
            <person name="Palmieri N."/>
            <person name="Shrestha A."/>
            <person name="Ruttkowski B."/>
            <person name="Beck T."/>
            <person name="Vogl C."/>
            <person name="Tomley F."/>
            <person name="Blake D.P."/>
            <person name="Joachim A."/>
        </authorList>
    </citation>
    <scope>NUCLEOTIDE SEQUENCE [LARGE SCALE GENOMIC DNA]</scope>
    <source>
        <strain evidence="14 15">Wien I</strain>
    </source>
</reference>
<evidence type="ECO:0000256" key="12">
    <source>
        <dbReference type="SAM" id="SignalP"/>
    </source>
</evidence>
<comment type="caution">
    <text evidence="14">The sequence shown here is derived from an EMBL/GenBank/DDBJ whole genome shotgun (WGS) entry which is preliminary data.</text>
</comment>
<comment type="catalytic activity">
    <reaction evidence="7">
        <text>L-threonyl-[protein] + ATP = O-phospho-L-threonyl-[protein] + ADP + H(+)</text>
        <dbReference type="Rhea" id="RHEA:46608"/>
        <dbReference type="Rhea" id="RHEA-COMP:11060"/>
        <dbReference type="Rhea" id="RHEA-COMP:11605"/>
        <dbReference type="ChEBI" id="CHEBI:15378"/>
        <dbReference type="ChEBI" id="CHEBI:30013"/>
        <dbReference type="ChEBI" id="CHEBI:30616"/>
        <dbReference type="ChEBI" id="CHEBI:61977"/>
        <dbReference type="ChEBI" id="CHEBI:456216"/>
        <dbReference type="EC" id="2.7.11.1"/>
    </reaction>
</comment>
<dbReference type="RefSeq" id="XP_067919237.1">
    <property type="nucleotide sequence ID" value="XM_068068793.1"/>
</dbReference>
<dbReference type="SMART" id="SM00220">
    <property type="entry name" value="S_TKc"/>
    <property type="match status" value="1"/>
</dbReference>
<organism evidence="14 15">
    <name type="scientific">Cystoisospora suis</name>
    <dbReference type="NCBI Taxonomy" id="483139"/>
    <lineage>
        <taxon>Eukaryota</taxon>
        <taxon>Sar</taxon>
        <taxon>Alveolata</taxon>
        <taxon>Apicomplexa</taxon>
        <taxon>Conoidasida</taxon>
        <taxon>Coccidia</taxon>
        <taxon>Eucoccidiorida</taxon>
        <taxon>Eimeriorina</taxon>
        <taxon>Sarcocystidae</taxon>
        <taxon>Cystoisospora</taxon>
    </lineage>
</organism>
<dbReference type="GO" id="GO:0004674">
    <property type="term" value="F:protein serine/threonine kinase activity"/>
    <property type="evidence" value="ECO:0007669"/>
    <property type="project" value="UniProtKB-KW"/>
</dbReference>
<evidence type="ECO:0000256" key="4">
    <source>
        <dbReference type="ARBA" id="ARBA00022741"/>
    </source>
</evidence>
<evidence type="ECO:0000313" key="14">
    <source>
        <dbReference type="EMBL" id="PHJ17518.1"/>
    </source>
</evidence>
<keyword evidence="4 9" id="KW-0547">Nucleotide-binding</keyword>
<proteinExistence type="predicted"/>
<dbReference type="PANTHER" id="PTHR44899">
    <property type="entry name" value="CAMK FAMILY PROTEIN KINASE"/>
    <property type="match status" value="1"/>
</dbReference>
<dbReference type="EMBL" id="MIGC01004909">
    <property type="protein sequence ID" value="PHJ17518.1"/>
    <property type="molecule type" value="Genomic_DNA"/>
</dbReference>
<dbReference type="InterPro" id="IPR011009">
    <property type="entry name" value="Kinase-like_dom_sf"/>
</dbReference>
<evidence type="ECO:0000256" key="11">
    <source>
        <dbReference type="SAM" id="Phobius"/>
    </source>
</evidence>
<keyword evidence="6 9" id="KW-0067">ATP-binding</keyword>
<feature type="compositionally biased region" description="Low complexity" evidence="10">
    <location>
        <begin position="655"/>
        <end position="666"/>
    </location>
</feature>
<protein>
    <recommendedName>
        <fullName evidence="1">non-specific serine/threonine protein kinase</fullName>
        <ecNumber evidence="1">2.7.11.1</ecNumber>
    </recommendedName>
</protein>
<accession>A0A2C6KLL9</accession>
<keyword evidence="11" id="KW-0812">Transmembrane</keyword>
<feature type="domain" description="Protein kinase" evidence="13">
    <location>
        <begin position="920"/>
        <end position="1289"/>
    </location>
</feature>
<feature type="region of interest" description="Disordered" evidence="10">
    <location>
        <begin position="769"/>
        <end position="788"/>
    </location>
</feature>
<keyword evidence="11" id="KW-1133">Transmembrane helix</keyword>
<dbReference type="PANTHER" id="PTHR44899:SF4">
    <property type="entry name" value="SERINE_THREONINE-PROTEIN KINASE NEK1"/>
    <property type="match status" value="1"/>
</dbReference>
<dbReference type="InterPro" id="IPR008271">
    <property type="entry name" value="Ser/Thr_kinase_AS"/>
</dbReference>
<dbReference type="InterPro" id="IPR000719">
    <property type="entry name" value="Prot_kinase_dom"/>
</dbReference>
<keyword evidence="2" id="KW-0723">Serine/threonine-protein kinase</keyword>
<feature type="region of interest" description="Disordered" evidence="10">
    <location>
        <begin position="655"/>
        <end position="699"/>
    </location>
</feature>
<keyword evidence="3" id="KW-0808">Transferase</keyword>
<dbReference type="InterPro" id="IPR051131">
    <property type="entry name" value="NEK_Ser/Thr_kinase_NIMA"/>
</dbReference>
<feature type="compositionally biased region" description="Low complexity" evidence="10">
    <location>
        <begin position="773"/>
        <end position="785"/>
    </location>
</feature>
<evidence type="ECO:0000256" key="6">
    <source>
        <dbReference type="ARBA" id="ARBA00022840"/>
    </source>
</evidence>
<evidence type="ECO:0000313" key="15">
    <source>
        <dbReference type="Proteomes" id="UP000221165"/>
    </source>
</evidence>
<feature type="compositionally biased region" description="Basic residues" evidence="10">
    <location>
        <begin position="79"/>
        <end position="90"/>
    </location>
</feature>
<dbReference type="GO" id="GO:0005524">
    <property type="term" value="F:ATP binding"/>
    <property type="evidence" value="ECO:0007669"/>
    <property type="project" value="UniProtKB-UniRule"/>
</dbReference>
<dbReference type="SUPFAM" id="SSF56112">
    <property type="entry name" value="Protein kinase-like (PK-like)"/>
    <property type="match status" value="1"/>
</dbReference>
<dbReference type="PROSITE" id="PS00107">
    <property type="entry name" value="PROTEIN_KINASE_ATP"/>
    <property type="match status" value="1"/>
</dbReference>
<dbReference type="Gene3D" id="1.10.510.10">
    <property type="entry name" value="Transferase(Phosphotransferase) domain 1"/>
    <property type="match status" value="1"/>
</dbReference>
<feature type="signal peptide" evidence="12">
    <location>
        <begin position="1"/>
        <end position="19"/>
    </location>
</feature>
<feature type="binding site" evidence="9">
    <location>
        <position position="955"/>
    </location>
    <ligand>
        <name>ATP</name>
        <dbReference type="ChEBI" id="CHEBI:30616"/>
    </ligand>
</feature>
<dbReference type="EC" id="2.7.11.1" evidence="1"/>
<dbReference type="PROSITE" id="PS00108">
    <property type="entry name" value="PROTEIN_KINASE_ST"/>
    <property type="match status" value="1"/>
</dbReference>
<dbReference type="VEuPathDB" id="ToxoDB:CSUI_008666"/>
<evidence type="ECO:0000256" key="2">
    <source>
        <dbReference type="ARBA" id="ARBA00022527"/>
    </source>
</evidence>
<feature type="compositionally biased region" description="Acidic residues" evidence="10">
    <location>
        <begin position="1301"/>
        <end position="1313"/>
    </location>
</feature>
<evidence type="ECO:0000256" key="1">
    <source>
        <dbReference type="ARBA" id="ARBA00012513"/>
    </source>
</evidence>
<gene>
    <name evidence="14" type="ORF">CSUI_008666</name>
</gene>
<evidence type="ECO:0000256" key="7">
    <source>
        <dbReference type="ARBA" id="ARBA00047899"/>
    </source>
</evidence>
<feature type="region of interest" description="Disordered" evidence="10">
    <location>
        <begin position="1292"/>
        <end position="1318"/>
    </location>
</feature>
<evidence type="ECO:0000259" key="13">
    <source>
        <dbReference type="PROSITE" id="PS50011"/>
    </source>
</evidence>
<evidence type="ECO:0000256" key="10">
    <source>
        <dbReference type="SAM" id="MobiDB-lite"/>
    </source>
</evidence>
<keyword evidence="12" id="KW-0732">Signal</keyword>
<sequence length="1832" mass="200387">MHPPALCVTLVLQHLPSICVVLPGTFSPPANTPSPADCCSELRSAGAGTSPVGAVHRPATPSQHRERGRPRACQDTSKPSHRRWHSRLHRRIPDPGGDDGTPHGDAPSVDGSLGCVFGTRAATRIQPSAKARSDWRKRRCGGFHLPSRGPSSRIVLATYKCFVEGGHSPFGVKVRLKEPSWMAPPTAPVECTLPLPAQVATSNGAVKCNIRKTSRGGPHADFFPPLPEKDERLLLRNLSTPARTYLSLCKQCPHSEKRSDMTCFSLCVCTVGAPYGNARVRVTTTLRPYTTSVKVLKSTDVGRSTSSFFLLWVLPSPSFIYMSAGRSLGASIFDQMRLEDLASSSNAYIFGRPVDATPGAEEDTRLPENRMEVFQQPESMENETTLMVIFLLVSASISLCYIVCACYGGRRKKSPSSLTYQGPSSVFSSISSSSHSSTCWRSLICNGESDTRADVTSSFPSGTLMNSQRPLLSSPGLRDSLPSSSCDDVVVLSPSGTASPVPDETAHQLTRQAGTFQEGILSTTLLTHAATAAAAVYLTVAGGKCPKRQKKVDADAVDSGDFTRIEKPSPLQPGGTETDTGRVHESGFCFFFLTSSRIFPSCCSTSPYSPSVILGRTGGGISSSQQRRTTSSLFSLASVSVVIVAVSLTVPAVPSVSGSSVVSSSPLPDMPGTFSNGGTEKGEKTEKSVFSSSHDSSSSLPFFSFSPASRWFGYAASSNPVEHQNAVELSVHEQYDGSMMTTTKSFSGFSSLVQNVVRRFQDAVTRELSPLASVPQSSSPGVPGSHTSYSSPAGLYDFSFISKISQRNGPTTGGSTPPPRRSSVESAEGEGGTSVGEGGVEEHGKKHLKKKIRFFSTPEAMGADKEDSRHIRHLQLPLTSDNLVALAVLAFLCGLGCVYIVKISLGYARSCKCKLCKGDYILQYKLGSGGYGTVWVIKRRRRGETSREDSLAVLKKIQVEDITEADSYQQEARRLANLAHRYIVGYETDFIHREQAFGSVEAKIYFMIVMEYCPNGDLKQLIDRSYRNLTEKRIRYWFSQLVQAVHYLHEQNVIHRDIKSQNVFLARDGSIRLGDFGLSRATAPPRLPYHRQTSGHLVGVGNNSTSVGMSPFCSASSSALAPHFHHLHAPHYSSLSRHHDVKTSNPLLPNRSTLSCSTTKLMDVATQSGGPSLDMISLSASSSPLQNPFHSSIGDSGHHHHHHCDLYPEVVNSKAFSFLPPSAAPAAAPGGILSLHSIPFEQGRLCETSKTCKKTGEKGERGIISFVQAKGVVGRKSSLSLAPSHHSCLVTRRRKAGVRQEEEDEGVQEEESPFEERKDTYEHPLHPTRMLIPRDDQHHHPVHPLHPHHEEEIYSATTTTTSPVGNSSVPRFQWFRHFRMCLPTKLHFFSEENSKTLLRGLRGDKHPLRVSPGTLHQQQGGRKSHSCYSLFSSSSSSRIPSMVPEEQHAAHPGGLLEKKLMRFGEEKDLRKERILISKEKEQYELKEERGGGINYALLKKSGGQEDSHDENQKKSLRISWGEKESTLSSFLGYLLRFLRSLLTFGSKLWRSEASKRMETHVPASYDDLLISFREAIRQRGLFAAVYLQLKIWFQMILDSFGHLVFEVVPQTVTGFLFSQSSSLSYSGSTLSIRDVSPSLSDGGGLGIVEERHRDFPPSTGLRRRLLEEKRRMKRELLISKPEPRRGLLATGTTTRYITTTACGSASVMSQAGTDCYMAPEILSESPKYGKPTQVIGQRLPSCFDVNTSGGHSKSVSSLSLGLLLFLSILPRLGRTEEKEKKEKTIQVIGISHKMNKTLQGATSIQILSGVSGEEAVKEVTKAVLRVCQRRRR</sequence>
<dbReference type="Proteomes" id="UP000221165">
    <property type="component" value="Unassembled WGS sequence"/>
</dbReference>
<feature type="transmembrane region" description="Helical" evidence="11">
    <location>
        <begin position="386"/>
        <end position="408"/>
    </location>
</feature>
<dbReference type="PROSITE" id="PS50011">
    <property type="entry name" value="PROTEIN_KINASE_DOM"/>
    <property type="match status" value="1"/>
</dbReference>
<comment type="catalytic activity">
    <reaction evidence="8">
        <text>L-seryl-[protein] + ATP = O-phospho-L-seryl-[protein] + ADP + H(+)</text>
        <dbReference type="Rhea" id="RHEA:17989"/>
        <dbReference type="Rhea" id="RHEA-COMP:9863"/>
        <dbReference type="Rhea" id="RHEA-COMP:11604"/>
        <dbReference type="ChEBI" id="CHEBI:15378"/>
        <dbReference type="ChEBI" id="CHEBI:29999"/>
        <dbReference type="ChEBI" id="CHEBI:30616"/>
        <dbReference type="ChEBI" id="CHEBI:83421"/>
        <dbReference type="ChEBI" id="CHEBI:456216"/>
        <dbReference type="EC" id="2.7.11.1"/>
    </reaction>
</comment>
<dbReference type="InterPro" id="IPR017441">
    <property type="entry name" value="Protein_kinase_ATP_BS"/>
</dbReference>
<feature type="region of interest" description="Disordered" evidence="10">
    <location>
        <begin position="807"/>
        <end position="845"/>
    </location>
</feature>
<feature type="compositionally biased region" description="Polar residues" evidence="10">
    <location>
        <begin position="456"/>
        <end position="471"/>
    </location>
</feature>
<evidence type="ECO:0000256" key="9">
    <source>
        <dbReference type="PROSITE-ProRule" id="PRU10141"/>
    </source>
</evidence>
<feature type="compositionally biased region" description="Low complexity" evidence="10">
    <location>
        <begin position="688"/>
        <end position="699"/>
    </location>
</feature>
<feature type="compositionally biased region" description="Gly residues" evidence="10">
    <location>
        <begin position="829"/>
        <end position="838"/>
    </location>
</feature>
<keyword evidence="5 14" id="KW-0418">Kinase</keyword>
<evidence type="ECO:0000256" key="3">
    <source>
        <dbReference type="ARBA" id="ARBA00022679"/>
    </source>
</evidence>
<evidence type="ECO:0000256" key="5">
    <source>
        <dbReference type="ARBA" id="ARBA00022777"/>
    </source>
</evidence>
<dbReference type="OrthoDB" id="331118at2759"/>
<keyword evidence="11" id="KW-0472">Membrane</keyword>
<feature type="region of interest" description="Disordered" evidence="10">
    <location>
        <begin position="456"/>
        <end position="481"/>
    </location>
</feature>